<organism evidence="9 10">
    <name type="scientific">Thalassobacillus hwangdonensis</name>
    <dbReference type="NCBI Taxonomy" id="546108"/>
    <lineage>
        <taxon>Bacteria</taxon>
        <taxon>Bacillati</taxon>
        <taxon>Bacillota</taxon>
        <taxon>Bacilli</taxon>
        <taxon>Bacillales</taxon>
        <taxon>Bacillaceae</taxon>
        <taxon>Thalassobacillus</taxon>
    </lineage>
</organism>
<feature type="modified residue" description="4-aspartylphosphate" evidence="6">
    <location>
        <position position="55"/>
    </location>
</feature>
<comment type="caution">
    <text evidence="9">The sequence shown here is derived from an EMBL/GenBank/DDBJ whole genome shotgun (WGS) entry which is preliminary data.</text>
</comment>
<accession>A0ABW3KX37</accession>
<gene>
    <name evidence="9" type="ORF">ACFQ2J_00430</name>
</gene>
<dbReference type="SMART" id="SM00448">
    <property type="entry name" value="REC"/>
    <property type="match status" value="1"/>
</dbReference>
<evidence type="ECO:0000256" key="6">
    <source>
        <dbReference type="PROSITE-ProRule" id="PRU00169"/>
    </source>
</evidence>
<name>A0ABW3KX37_9BACI</name>
<keyword evidence="4" id="KW-0238">DNA-binding</keyword>
<dbReference type="InterPro" id="IPR011006">
    <property type="entry name" value="CheY-like_superfamily"/>
</dbReference>
<dbReference type="CDD" id="cd06170">
    <property type="entry name" value="LuxR_C_like"/>
    <property type="match status" value="1"/>
</dbReference>
<dbReference type="PROSITE" id="PS50043">
    <property type="entry name" value="HTH_LUXR_2"/>
    <property type="match status" value="1"/>
</dbReference>
<keyword evidence="5" id="KW-0804">Transcription</keyword>
<dbReference type="InterPro" id="IPR001789">
    <property type="entry name" value="Sig_transdc_resp-reg_receiver"/>
</dbReference>
<dbReference type="RefSeq" id="WP_386055548.1">
    <property type="nucleotide sequence ID" value="NZ_JBHTKL010000001.1"/>
</dbReference>
<dbReference type="InterPro" id="IPR016032">
    <property type="entry name" value="Sig_transdc_resp-reg_C-effctor"/>
</dbReference>
<dbReference type="CDD" id="cd17535">
    <property type="entry name" value="REC_NarL-like"/>
    <property type="match status" value="1"/>
</dbReference>
<evidence type="ECO:0000313" key="10">
    <source>
        <dbReference type="Proteomes" id="UP001596990"/>
    </source>
</evidence>
<evidence type="ECO:0000256" key="3">
    <source>
        <dbReference type="ARBA" id="ARBA00023015"/>
    </source>
</evidence>
<dbReference type="PANTHER" id="PTHR43214">
    <property type="entry name" value="TWO-COMPONENT RESPONSE REGULATOR"/>
    <property type="match status" value="1"/>
</dbReference>
<dbReference type="PROSITE" id="PS00622">
    <property type="entry name" value="HTH_LUXR_1"/>
    <property type="match status" value="1"/>
</dbReference>
<dbReference type="Pfam" id="PF00196">
    <property type="entry name" value="GerE"/>
    <property type="match status" value="1"/>
</dbReference>
<dbReference type="Proteomes" id="UP001596990">
    <property type="component" value="Unassembled WGS sequence"/>
</dbReference>
<evidence type="ECO:0000256" key="1">
    <source>
        <dbReference type="ARBA" id="ARBA00004496"/>
    </source>
</evidence>
<feature type="domain" description="HTH luxR-type" evidence="7">
    <location>
        <begin position="146"/>
        <end position="211"/>
    </location>
</feature>
<proteinExistence type="predicted"/>
<dbReference type="InterPro" id="IPR058245">
    <property type="entry name" value="NreC/VraR/RcsB-like_REC"/>
</dbReference>
<dbReference type="Pfam" id="PF00072">
    <property type="entry name" value="Response_reg"/>
    <property type="match status" value="1"/>
</dbReference>
<dbReference type="SUPFAM" id="SSF46894">
    <property type="entry name" value="C-terminal effector domain of the bipartite response regulators"/>
    <property type="match status" value="1"/>
</dbReference>
<keyword evidence="10" id="KW-1185">Reference proteome</keyword>
<evidence type="ECO:0000259" key="8">
    <source>
        <dbReference type="PROSITE" id="PS50110"/>
    </source>
</evidence>
<keyword evidence="2 6" id="KW-0597">Phosphoprotein</keyword>
<evidence type="ECO:0000256" key="2">
    <source>
        <dbReference type="ARBA" id="ARBA00022553"/>
    </source>
</evidence>
<dbReference type="SUPFAM" id="SSF52172">
    <property type="entry name" value="CheY-like"/>
    <property type="match status" value="1"/>
</dbReference>
<evidence type="ECO:0000313" key="9">
    <source>
        <dbReference type="EMBL" id="MFD1017646.1"/>
    </source>
</evidence>
<evidence type="ECO:0000256" key="5">
    <source>
        <dbReference type="ARBA" id="ARBA00023163"/>
    </source>
</evidence>
<dbReference type="InterPro" id="IPR000792">
    <property type="entry name" value="Tscrpt_reg_LuxR_C"/>
</dbReference>
<feature type="domain" description="Response regulatory" evidence="8">
    <location>
        <begin position="4"/>
        <end position="120"/>
    </location>
</feature>
<dbReference type="PRINTS" id="PR00038">
    <property type="entry name" value="HTHLUXR"/>
</dbReference>
<reference evidence="10" key="1">
    <citation type="journal article" date="2019" name="Int. J. Syst. Evol. Microbiol.">
        <title>The Global Catalogue of Microorganisms (GCM) 10K type strain sequencing project: providing services to taxonomists for standard genome sequencing and annotation.</title>
        <authorList>
            <consortium name="The Broad Institute Genomics Platform"/>
            <consortium name="The Broad Institute Genome Sequencing Center for Infectious Disease"/>
            <person name="Wu L."/>
            <person name="Ma J."/>
        </authorList>
    </citation>
    <scope>NUCLEOTIDE SEQUENCE [LARGE SCALE GENOMIC DNA]</scope>
    <source>
        <strain evidence="10">CCUG 56607</strain>
    </source>
</reference>
<dbReference type="InterPro" id="IPR039420">
    <property type="entry name" value="WalR-like"/>
</dbReference>
<dbReference type="SMART" id="SM00421">
    <property type="entry name" value="HTH_LUXR"/>
    <property type="match status" value="1"/>
</dbReference>
<dbReference type="PROSITE" id="PS50110">
    <property type="entry name" value="RESPONSE_REGULATORY"/>
    <property type="match status" value="1"/>
</dbReference>
<comment type="subcellular location">
    <subcellularLocation>
        <location evidence="1">Cytoplasm</location>
    </subcellularLocation>
</comment>
<keyword evidence="3" id="KW-0805">Transcription regulation</keyword>
<dbReference type="Gene3D" id="3.40.50.2300">
    <property type="match status" value="1"/>
</dbReference>
<sequence length="213" mass="24004">MTIRIMIADDHKVVRKGLEFFFQTQPDIEVVGEADGGKELLEKLAETNVELVLLDVQMPDMDGIETMKRIRENFPAMKVLMLTSFSDYDTVIPAIQAGANGYQLKDIDPDELANVIRKIHKGETMIDSKAAAQLMTHVTGSNETEEKKRIGELTKREMDVLQEIMQGKSNKEIANTLFITEKTVKTHVSNIFLKLEVQDRTQAALFGVKYLSS</sequence>
<dbReference type="PANTHER" id="PTHR43214:SF43">
    <property type="entry name" value="TWO-COMPONENT RESPONSE REGULATOR"/>
    <property type="match status" value="1"/>
</dbReference>
<evidence type="ECO:0000256" key="4">
    <source>
        <dbReference type="ARBA" id="ARBA00023125"/>
    </source>
</evidence>
<evidence type="ECO:0000259" key="7">
    <source>
        <dbReference type="PROSITE" id="PS50043"/>
    </source>
</evidence>
<dbReference type="EMBL" id="JBHTKL010000001">
    <property type="protein sequence ID" value="MFD1017646.1"/>
    <property type="molecule type" value="Genomic_DNA"/>
</dbReference>
<protein>
    <submittedName>
        <fullName evidence="9">Response regulator</fullName>
    </submittedName>
</protein>